<accession>A0A852YGE8</accession>
<feature type="transmembrane region" description="Helical" evidence="5">
    <location>
        <begin position="160"/>
        <end position="179"/>
    </location>
</feature>
<dbReference type="GO" id="GO:0022857">
    <property type="term" value="F:transmembrane transporter activity"/>
    <property type="evidence" value="ECO:0007669"/>
    <property type="project" value="InterPro"/>
</dbReference>
<feature type="transmembrane region" description="Helical" evidence="5">
    <location>
        <begin position="355"/>
        <end position="378"/>
    </location>
</feature>
<dbReference type="EMBL" id="JACBZY010000001">
    <property type="protein sequence ID" value="NYH00361.1"/>
    <property type="molecule type" value="Genomic_DNA"/>
</dbReference>
<evidence type="ECO:0000313" key="8">
    <source>
        <dbReference type="Proteomes" id="UP000553888"/>
    </source>
</evidence>
<feature type="transmembrane region" description="Helical" evidence="5">
    <location>
        <begin position="97"/>
        <end position="120"/>
    </location>
</feature>
<gene>
    <name evidence="7" type="ORF">BJ979_002986</name>
</gene>
<dbReference type="Gene3D" id="1.20.1250.20">
    <property type="entry name" value="MFS general substrate transporter like domains"/>
    <property type="match status" value="1"/>
</dbReference>
<dbReference type="InterPro" id="IPR036259">
    <property type="entry name" value="MFS_trans_sf"/>
</dbReference>
<dbReference type="Pfam" id="PF07690">
    <property type="entry name" value="MFS_1"/>
    <property type="match status" value="1"/>
</dbReference>
<keyword evidence="2 5" id="KW-0812">Transmembrane</keyword>
<feature type="transmembrane region" description="Helical" evidence="5">
    <location>
        <begin position="429"/>
        <end position="447"/>
    </location>
</feature>
<name>A0A852YGE8_9MICO</name>
<dbReference type="CDD" id="cd17321">
    <property type="entry name" value="MFS_MMR_MDR_like"/>
    <property type="match status" value="1"/>
</dbReference>
<feature type="transmembrane region" description="Helical" evidence="5">
    <location>
        <begin position="72"/>
        <end position="91"/>
    </location>
</feature>
<dbReference type="PANTHER" id="PTHR42718:SF42">
    <property type="entry name" value="EXPORT PROTEIN"/>
    <property type="match status" value="1"/>
</dbReference>
<evidence type="ECO:0000256" key="1">
    <source>
        <dbReference type="ARBA" id="ARBA00004651"/>
    </source>
</evidence>
<organism evidence="7 8">
    <name type="scientific">Schumannella luteola</name>
    <dbReference type="NCBI Taxonomy" id="472059"/>
    <lineage>
        <taxon>Bacteria</taxon>
        <taxon>Bacillati</taxon>
        <taxon>Actinomycetota</taxon>
        <taxon>Actinomycetes</taxon>
        <taxon>Micrococcales</taxon>
        <taxon>Microbacteriaceae</taxon>
        <taxon>Schumannella</taxon>
    </lineage>
</organism>
<feature type="transmembrane region" description="Helical" evidence="5">
    <location>
        <begin position="323"/>
        <end position="343"/>
    </location>
</feature>
<proteinExistence type="predicted"/>
<evidence type="ECO:0000313" key="7">
    <source>
        <dbReference type="EMBL" id="NYH00361.1"/>
    </source>
</evidence>
<dbReference type="SUPFAM" id="SSF103473">
    <property type="entry name" value="MFS general substrate transporter"/>
    <property type="match status" value="1"/>
</dbReference>
<dbReference type="PANTHER" id="PTHR42718">
    <property type="entry name" value="MAJOR FACILITATOR SUPERFAMILY MULTIDRUG TRANSPORTER MFSC"/>
    <property type="match status" value="1"/>
</dbReference>
<comment type="caution">
    <text evidence="7">The sequence shown here is derived from an EMBL/GenBank/DDBJ whole genome shotgun (WGS) entry which is preliminary data.</text>
</comment>
<reference evidence="7 8" key="1">
    <citation type="submission" date="2020-07" db="EMBL/GenBank/DDBJ databases">
        <title>Sequencing the genomes of 1000 actinobacteria strains.</title>
        <authorList>
            <person name="Klenk H.-P."/>
        </authorList>
    </citation>
    <scope>NUCLEOTIDE SEQUENCE [LARGE SCALE GENOMIC DNA]</scope>
    <source>
        <strain evidence="7 8">DSM 23141</strain>
    </source>
</reference>
<sequence length="464" mass="48211">MTREQRLILAIAALASFVSFLDATVVNVALPAIQRELGGGLATQQWMVDAYLITLGALILVAGSVSDVYGRIRVLVVGLIVFGASSVGIAAAPSPEFLIVARAVQGVGGALLVPSSLALITSNFSGALQARAIGIWTGLTTVASIAGPVVGGVFVDLLSWRFAFLINVLPITVVLVLIARLHHRDERRPDAHIDIAGAVLGTVGLAGLVYALIEQPNLGWGSPVIWITGGVGVVASVVFLVHQLRAREPMLPPALFRVRDFAWGNIATVFIYAALSLSGFVLGVYLQQGAGVAATLAGLASLPATFVMIGLSSRVGALAGRWGSRLFMTIGPIVMGIGVLLYLMLGRDFEFGRDYWLQLLPGVLVFGIGLTLTVSPLTSAVLGAIEPARSGIASAVNNAISRVAGLVVIAMLAAIIGGELDYDGFRRGVIVSAVLLVIGGIVSFIGIRDHRPVAVDIAAPPEKG</sequence>
<comment type="subcellular location">
    <subcellularLocation>
        <location evidence="1">Cell membrane</location>
        <topology evidence="1">Multi-pass membrane protein</topology>
    </subcellularLocation>
</comment>
<evidence type="ECO:0000256" key="5">
    <source>
        <dbReference type="SAM" id="Phobius"/>
    </source>
</evidence>
<dbReference type="AlphaFoldDB" id="A0A852YGE8"/>
<keyword evidence="8" id="KW-1185">Reference proteome</keyword>
<feature type="transmembrane region" description="Helical" evidence="5">
    <location>
        <begin position="262"/>
        <end position="286"/>
    </location>
</feature>
<feature type="domain" description="Major facilitator superfamily (MFS) profile" evidence="6">
    <location>
        <begin position="8"/>
        <end position="451"/>
    </location>
</feature>
<dbReference type="RefSeq" id="WP_179569140.1">
    <property type="nucleotide sequence ID" value="NZ_JACBZY010000001.1"/>
</dbReference>
<evidence type="ECO:0000256" key="2">
    <source>
        <dbReference type="ARBA" id="ARBA00022692"/>
    </source>
</evidence>
<feature type="transmembrane region" description="Helical" evidence="5">
    <location>
        <begin position="132"/>
        <end position="154"/>
    </location>
</feature>
<evidence type="ECO:0000259" key="6">
    <source>
        <dbReference type="PROSITE" id="PS50850"/>
    </source>
</evidence>
<dbReference type="PROSITE" id="PS50850">
    <property type="entry name" value="MFS"/>
    <property type="match status" value="1"/>
</dbReference>
<protein>
    <submittedName>
        <fullName evidence="7">EmrB/QacA subfamily drug resistance transporter</fullName>
    </submittedName>
</protein>
<feature type="transmembrane region" description="Helical" evidence="5">
    <location>
        <begin position="399"/>
        <end position="417"/>
    </location>
</feature>
<dbReference type="InterPro" id="IPR011701">
    <property type="entry name" value="MFS"/>
</dbReference>
<evidence type="ECO:0000256" key="3">
    <source>
        <dbReference type="ARBA" id="ARBA00022989"/>
    </source>
</evidence>
<feature type="transmembrane region" description="Helical" evidence="5">
    <location>
        <begin position="219"/>
        <end position="241"/>
    </location>
</feature>
<feature type="transmembrane region" description="Helical" evidence="5">
    <location>
        <begin position="292"/>
        <end position="311"/>
    </location>
</feature>
<dbReference type="Proteomes" id="UP000553888">
    <property type="component" value="Unassembled WGS sequence"/>
</dbReference>
<keyword evidence="3 5" id="KW-1133">Transmembrane helix</keyword>
<feature type="transmembrane region" description="Helical" evidence="5">
    <location>
        <begin position="47"/>
        <end position="65"/>
    </location>
</feature>
<keyword evidence="4 5" id="KW-0472">Membrane</keyword>
<feature type="transmembrane region" description="Helical" evidence="5">
    <location>
        <begin position="191"/>
        <end position="213"/>
    </location>
</feature>
<dbReference type="GO" id="GO:0005886">
    <property type="term" value="C:plasma membrane"/>
    <property type="evidence" value="ECO:0007669"/>
    <property type="project" value="UniProtKB-SubCell"/>
</dbReference>
<dbReference type="PRINTS" id="PR01036">
    <property type="entry name" value="TCRTETB"/>
</dbReference>
<dbReference type="Gene3D" id="1.20.1720.10">
    <property type="entry name" value="Multidrug resistance protein D"/>
    <property type="match status" value="1"/>
</dbReference>
<evidence type="ECO:0000256" key="4">
    <source>
        <dbReference type="ARBA" id="ARBA00023136"/>
    </source>
</evidence>
<dbReference type="InterPro" id="IPR020846">
    <property type="entry name" value="MFS_dom"/>
</dbReference>